<dbReference type="InterPro" id="IPR032799">
    <property type="entry name" value="TAXi_C"/>
</dbReference>
<feature type="domain" description="Peptidase A1" evidence="15">
    <location>
        <begin position="108"/>
        <end position="449"/>
    </location>
</feature>
<sequence>MLASRIMDCQAAILMGLMVLMLGWVSDMQSCEAFGTFGFDIHHRYSDSVRGFLDLNDDLPEKGSVDYFATMARRDHLIRGRHLADTTAPIIFADGNDTLRINSLGFLYYANVSVGTPDLWFLVALDTGSDLFWLPCDCRSCVRGLITSSGRQIDLNMYSPNTSSTSMVVPCNNTICNARRARACSVGRNACEYQIQYLSNGTSSTGVLVEDVLHMAADDGPGKVVEAPITFGCGIIQTGGFLDGAAPNGLLGLGLDKISVPTTLATKGLAANSFSMCFGQDGIGRIVFGDQGSSDQGETPINLYEPHPTYNVSITQITVAENITNVDFDAIFDSGTSFTYVNDPAYTIITQNFNSRVQLPRYQSDSQLPFEYCYTQSPTETGSPLLNLTMKGGDKILVTNPIERLALKGGGSIYCLAIIKSGDVNIIGQNFMSGYRIVFNRERMVLGWKPSDCNDAVQLNPASSPFPINQQNSSGAPSPSAVVPEATSGRTSGSGGSSSVPPQSREGSFAPDSSSFARKLLIFLLSLGSYYLFIL</sequence>
<evidence type="ECO:0000256" key="6">
    <source>
        <dbReference type="ARBA" id="ARBA00022750"/>
    </source>
</evidence>
<keyword evidence="5 14" id="KW-0732">Signal</keyword>
<keyword evidence="3" id="KW-1003">Cell membrane</keyword>
<evidence type="ECO:0000256" key="9">
    <source>
        <dbReference type="ARBA" id="ARBA00023180"/>
    </source>
</evidence>
<evidence type="ECO:0000256" key="3">
    <source>
        <dbReference type="ARBA" id="ARBA00022475"/>
    </source>
</evidence>
<feature type="chain" id="PRO_5044010150" evidence="14">
    <location>
        <begin position="34"/>
        <end position="535"/>
    </location>
</feature>
<feature type="active site" evidence="11">
    <location>
        <position position="333"/>
    </location>
</feature>
<reference evidence="16" key="1">
    <citation type="submission" date="2023-03" db="EMBL/GenBank/DDBJ databases">
        <authorList>
            <person name="Julca I."/>
        </authorList>
    </citation>
    <scope>NUCLEOTIDE SEQUENCE</scope>
</reference>
<dbReference type="PANTHER" id="PTHR13683:SF826">
    <property type="entry name" value="ASPARTYL PROTEASE FAMILY PROTEIN 1"/>
    <property type="match status" value="1"/>
</dbReference>
<keyword evidence="7 12" id="KW-0378">Hydrolase</keyword>
<feature type="region of interest" description="Disordered" evidence="13">
    <location>
        <begin position="464"/>
        <end position="511"/>
    </location>
</feature>
<dbReference type="PROSITE" id="PS51767">
    <property type="entry name" value="PEPTIDASE_A1"/>
    <property type="match status" value="1"/>
</dbReference>
<dbReference type="AlphaFoldDB" id="A0AAV1DUL2"/>
<keyword evidence="4 12" id="KW-0645">Protease</keyword>
<dbReference type="Pfam" id="PF14543">
    <property type="entry name" value="TAXi_N"/>
    <property type="match status" value="1"/>
</dbReference>
<dbReference type="GO" id="GO:0005886">
    <property type="term" value="C:plasma membrane"/>
    <property type="evidence" value="ECO:0007669"/>
    <property type="project" value="UniProtKB-SubCell"/>
</dbReference>
<protein>
    <submittedName>
        <fullName evidence="16">OLC1v1011115C2</fullName>
    </submittedName>
</protein>
<evidence type="ECO:0000256" key="2">
    <source>
        <dbReference type="ARBA" id="ARBA00007447"/>
    </source>
</evidence>
<name>A0AAV1DUL2_OLDCO</name>
<evidence type="ECO:0000256" key="13">
    <source>
        <dbReference type="SAM" id="MobiDB-lite"/>
    </source>
</evidence>
<proteinExistence type="inferred from homology"/>
<dbReference type="SUPFAM" id="SSF50630">
    <property type="entry name" value="Acid proteases"/>
    <property type="match status" value="1"/>
</dbReference>
<dbReference type="InterPro" id="IPR033121">
    <property type="entry name" value="PEPTIDASE_A1"/>
</dbReference>
<keyword evidence="6 12" id="KW-0064">Aspartyl protease</keyword>
<feature type="signal peptide" evidence="14">
    <location>
        <begin position="1"/>
        <end position="33"/>
    </location>
</feature>
<evidence type="ECO:0000256" key="14">
    <source>
        <dbReference type="SAM" id="SignalP"/>
    </source>
</evidence>
<evidence type="ECO:0000259" key="15">
    <source>
        <dbReference type="PROSITE" id="PS51767"/>
    </source>
</evidence>
<dbReference type="PANTHER" id="PTHR13683">
    <property type="entry name" value="ASPARTYL PROTEASES"/>
    <property type="match status" value="1"/>
</dbReference>
<evidence type="ECO:0000313" key="17">
    <source>
        <dbReference type="Proteomes" id="UP001161247"/>
    </source>
</evidence>
<evidence type="ECO:0000256" key="8">
    <source>
        <dbReference type="ARBA" id="ARBA00023136"/>
    </source>
</evidence>
<accession>A0AAV1DUL2</accession>
<organism evidence="16 17">
    <name type="scientific">Oldenlandia corymbosa var. corymbosa</name>
    <dbReference type="NCBI Taxonomy" id="529605"/>
    <lineage>
        <taxon>Eukaryota</taxon>
        <taxon>Viridiplantae</taxon>
        <taxon>Streptophyta</taxon>
        <taxon>Embryophyta</taxon>
        <taxon>Tracheophyta</taxon>
        <taxon>Spermatophyta</taxon>
        <taxon>Magnoliopsida</taxon>
        <taxon>eudicotyledons</taxon>
        <taxon>Gunneridae</taxon>
        <taxon>Pentapetalae</taxon>
        <taxon>asterids</taxon>
        <taxon>lamiids</taxon>
        <taxon>Gentianales</taxon>
        <taxon>Rubiaceae</taxon>
        <taxon>Rubioideae</taxon>
        <taxon>Spermacoceae</taxon>
        <taxon>Hedyotis-Oldenlandia complex</taxon>
        <taxon>Oldenlandia</taxon>
    </lineage>
</organism>
<feature type="compositionally biased region" description="Polar residues" evidence="13">
    <location>
        <begin position="500"/>
        <end position="511"/>
    </location>
</feature>
<dbReference type="FunFam" id="2.40.70.10:FF:000014">
    <property type="entry name" value="Aspartyl protease family protein 1"/>
    <property type="match status" value="1"/>
</dbReference>
<dbReference type="GO" id="GO:0006508">
    <property type="term" value="P:proteolysis"/>
    <property type="evidence" value="ECO:0007669"/>
    <property type="project" value="UniProtKB-KW"/>
</dbReference>
<evidence type="ECO:0000256" key="7">
    <source>
        <dbReference type="ARBA" id="ARBA00022801"/>
    </source>
</evidence>
<keyword evidence="17" id="KW-1185">Reference proteome</keyword>
<dbReference type="InterPro" id="IPR021109">
    <property type="entry name" value="Peptidase_aspartic_dom_sf"/>
</dbReference>
<evidence type="ECO:0000256" key="12">
    <source>
        <dbReference type="RuleBase" id="RU000454"/>
    </source>
</evidence>
<dbReference type="PRINTS" id="PR00792">
    <property type="entry name" value="PEPSIN"/>
</dbReference>
<comment type="similarity">
    <text evidence="2 12">Belongs to the peptidase A1 family.</text>
</comment>
<dbReference type="GO" id="GO:0004190">
    <property type="term" value="F:aspartic-type endopeptidase activity"/>
    <property type="evidence" value="ECO:0007669"/>
    <property type="project" value="UniProtKB-KW"/>
</dbReference>
<dbReference type="PROSITE" id="PS00141">
    <property type="entry name" value="ASP_PROTEASE"/>
    <property type="match status" value="1"/>
</dbReference>
<dbReference type="InterPro" id="IPR032861">
    <property type="entry name" value="TAXi_N"/>
</dbReference>
<dbReference type="Gene3D" id="2.40.70.10">
    <property type="entry name" value="Acid Proteases"/>
    <property type="match status" value="2"/>
</dbReference>
<evidence type="ECO:0000256" key="4">
    <source>
        <dbReference type="ARBA" id="ARBA00022670"/>
    </source>
</evidence>
<keyword evidence="9" id="KW-0325">Glycoprotein</keyword>
<feature type="active site" evidence="11">
    <location>
        <position position="126"/>
    </location>
</feature>
<dbReference type="Pfam" id="PF14541">
    <property type="entry name" value="TAXi_C"/>
    <property type="match status" value="1"/>
</dbReference>
<keyword evidence="8" id="KW-0472">Membrane</keyword>
<dbReference type="FunFam" id="2.40.70.10:FF:000012">
    <property type="entry name" value="Aspartyl protease family protein 1"/>
    <property type="match status" value="1"/>
</dbReference>
<dbReference type="EMBL" id="OX459123">
    <property type="protein sequence ID" value="CAI9110987.1"/>
    <property type="molecule type" value="Genomic_DNA"/>
</dbReference>
<evidence type="ECO:0000256" key="11">
    <source>
        <dbReference type="PIRSR" id="PIRSR601461-1"/>
    </source>
</evidence>
<feature type="compositionally biased region" description="Low complexity" evidence="13">
    <location>
        <begin position="473"/>
        <end position="491"/>
    </location>
</feature>
<comment type="subcellular location">
    <subcellularLocation>
        <location evidence="1">Cell membrane</location>
        <topology evidence="1">Lipid-anchor</topology>
    </subcellularLocation>
</comment>
<evidence type="ECO:0000256" key="5">
    <source>
        <dbReference type="ARBA" id="ARBA00022729"/>
    </source>
</evidence>
<evidence type="ECO:0000256" key="10">
    <source>
        <dbReference type="ARBA" id="ARBA00023288"/>
    </source>
</evidence>
<dbReference type="InterPro" id="IPR001969">
    <property type="entry name" value="Aspartic_peptidase_AS"/>
</dbReference>
<evidence type="ECO:0000256" key="1">
    <source>
        <dbReference type="ARBA" id="ARBA00004193"/>
    </source>
</evidence>
<keyword evidence="10" id="KW-0449">Lipoprotein</keyword>
<evidence type="ECO:0000313" key="16">
    <source>
        <dbReference type="EMBL" id="CAI9110987.1"/>
    </source>
</evidence>
<dbReference type="Proteomes" id="UP001161247">
    <property type="component" value="Chromosome 6"/>
</dbReference>
<gene>
    <name evidence="16" type="ORF">OLC1_LOCUS18511</name>
</gene>
<dbReference type="InterPro" id="IPR001461">
    <property type="entry name" value="Aspartic_peptidase_A1"/>
</dbReference>